<proteinExistence type="predicted"/>
<feature type="region of interest" description="Disordered" evidence="1">
    <location>
        <begin position="34"/>
        <end position="57"/>
    </location>
</feature>
<accession>A0A0K8T8E1</accession>
<dbReference type="EMBL" id="GBRD01004003">
    <property type="protein sequence ID" value="JAG61818.1"/>
    <property type="molecule type" value="Transcribed_RNA"/>
</dbReference>
<name>A0A0K8T8E1_LYGHE</name>
<evidence type="ECO:0000313" key="2">
    <source>
        <dbReference type="EMBL" id="JAG61818.1"/>
    </source>
</evidence>
<protein>
    <submittedName>
        <fullName evidence="2">Uncharacterized protein</fullName>
    </submittedName>
</protein>
<sequence length="314" mass="34733">AASFGGVVGGGVPVIPRTVGRGSSLVDHGCTVRRCGPRPGGQGSSGGPRTVPETQERMVAPEGGALVQREERQRPPPICNLSSRVLSASEVSLLAKGLSFVPTPRVDHIKLQEDVQAFCRSLRWKFFWETHPDLVAQREEHPSLREFSTSSQLEPNPPLPLSHPLEQYISMLVDRTTSQPFLRSLQPTQNLSDAERDALSGLRRDATVQVMPADKSSAVVVMNTSDYRMEVHRQLGNQNYYRRLEHDPTEAFSGEIRAYLSAQAREEALTSRDVALMLPEVPRCSIFYILPKIHKPFELPHTMPPGRPIVSSCG</sequence>
<feature type="non-terminal residue" evidence="2">
    <location>
        <position position="314"/>
    </location>
</feature>
<evidence type="ECO:0000256" key="1">
    <source>
        <dbReference type="SAM" id="MobiDB-lite"/>
    </source>
</evidence>
<feature type="non-terminal residue" evidence="2">
    <location>
        <position position="1"/>
    </location>
</feature>
<reference evidence="2" key="1">
    <citation type="submission" date="2014-09" db="EMBL/GenBank/DDBJ databases">
        <authorList>
            <person name="Magalhaes I.L.F."/>
            <person name="Oliveira U."/>
            <person name="Santos F.R."/>
            <person name="Vidigal T.H.D.A."/>
            <person name="Brescovit A.D."/>
            <person name="Santos A.J."/>
        </authorList>
    </citation>
    <scope>NUCLEOTIDE SEQUENCE</scope>
</reference>
<dbReference type="AlphaFoldDB" id="A0A0K8T8E1"/>
<organism evidence="2">
    <name type="scientific">Lygus hesperus</name>
    <name type="common">Western plant bug</name>
    <dbReference type="NCBI Taxonomy" id="30085"/>
    <lineage>
        <taxon>Eukaryota</taxon>
        <taxon>Metazoa</taxon>
        <taxon>Ecdysozoa</taxon>
        <taxon>Arthropoda</taxon>
        <taxon>Hexapoda</taxon>
        <taxon>Insecta</taxon>
        <taxon>Pterygota</taxon>
        <taxon>Neoptera</taxon>
        <taxon>Paraneoptera</taxon>
        <taxon>Hemiptera</taxon>
        <taxon>Heteroptera</taxon>
        <taxon>Panheteroptera</taxon>
        <taxon>Cimicomorpha</taxon>
        <taxon>Miridae</taxon>
        <taxon>Mirini</taxon>
        <taxon>Lygus</taxon>
    </lineage>
</organism>